<comment type="function">
    <text evidence="9">Part of the tripartite ATP-independent periplasmic (TRAP) transport system.</text>
</comment>
<feature type="transmembrane region" description="Helical" evidence="9">
    <location>
        <begin position="107"/>
        <end position="126"/>
    </location>
</feature>
<dbReference type="AlphaFoldDB" id="A0A839SMX1"/>
<feature type="transmembrane region" description="Helical" evidence="9">
    <location>
        <begin position="32"/>
        <end position="50"/>
    </location>
</feature>
<comment type="subunit">
    <text evidence="9">The complex comprises the extracytoplasmic solute receptor protein and the two transmembrane proteins.</text>
</comment>
<feature type="transmembrane region" description="Helical" evidence="9">
    <location>
        <begin position="146"/>
        <end position="173"/>
    </location>
</feature>
<dbReference type="GO" id="GO:0022857">
    <property type="term" value="F:transmembrane transporter activity"/>
    <property type="evidence" value="ECO:0007669"/>
    <property type="project" value="UniProtKB-UniRule"/>
</dbReference>
<evidence type="ECO:0000259" key="10">
    <source>
        <dbReference type="Pfam" id="PF04290"/>
    </source>
</evidence>
<protein>
    <recommendedName>
        <fullName evidence="9">TRAP transporter small permease protein</fullName>
    </recommendedName>
</protein>
<evidence type="ECO:0000256" key="8">
    <source>
        <dbReference type="ARBA" id="ARBA00038436"/>
    </source>
</evidence>
<evidence type="ECO:0000256" key="3">
    <source>
        <dbReference type="ARBA" id="ARBA00022475"/>
    </source>
</evidence>
<accession>A0A839SMX1</accession>
<sequence>MASDPLDLSGHDNDYSATDGYLERLFEGLNKAFLVVGCLFMAVMMLHVSIDVALRFLFNSSVIGTLETVSFYHMVIAVFLPLGYVELKGEHIRVDLFVQFLPKPLQFALYLFACLLGLIYFGMLGYQSFLDAWRSTDRLETIMSNFLFYIWPSRWALPIGFAGICLAILANLVRALRLRRAL</sequence>
<evidence type="ECO:0000313" key="11">
    <source>
        <dbReference type="EMBL" id="MBB3064171.1"/>
    </source>
</evidence>
<feature type="transmembrane region" description="Helical" evidence="9">
    <location>
        <begin position="70"/>
        <end position="87"/>
    </location>
</feature>
<evidence type="ECO:0000256" key="1">
    <source>
        <dbReference type="ARBA" id="ARBA00004429"/>
    </source>
</evidence>
<keyword evidence="3" id="KW-1003">Cell membrane</keyword>
<dbReference type="PANTHER" id="PTHR35011:SF10">
    <property type="entry name" value="TRAP TRANSPORTER SMALL PERMEASE PROTEIN"/>
    <property type="match status" value="1"/>
</dbReference>
<keyword evidence="6 9" id="KW-1133">Transmembrane helix</keyword>
<comment type="subcellular location">
    <subcellularLocation>
        <location evidence="1 9">Cell inner membrane</location>
        <topology evidence="1 9">Multi-pass membrane protein</topology>
    </subcellularLocation>
</comment>
<feature type="domain" description="Tripartite ATP-independent periplasmic transporters DctQ component" evidence="10">
    <location>
        <begin position="44"/>
        <end position="177"/>
    </location>
</feature>
<keyword evidence="7 9" id="KW-0472">Membrane</keyword>
<dbReference type="GO" id="GO:0005886">
    <property type="term" value="C:plasma membrane"/>
    <property type="evidence" value="ECO:0007669"/>
    <property type="project" value="UniProtKB-SubCell"/>
</dbReference>
<dbReference type="Proteomes" id="UP000581135">
    <property type="component" value="Unassembled WGS sequence"/>
</dbReference>
<evidence type="ECO:0000256" key="4">
    <source>
        <dbReference type="ARBA" id="ARBA00022519"/>
    </source>
</evidence>
<keyword evidence="4 9" id="KW-0997">Cell inner membrane</keyword>
<evidence type="ECO:0000256" key="7">
    <source>
        <dbReference type="ARBA" id="ARBA00023136"/>
    </source>
</evidence>
<evidence type="ECO:0000256" key="2">
    <source>
        <dbReference type="ARBA" id="ARBA00022448"/>
    </source>
</evidence>
<dbReference type="InterPro" id="IPR007387">
    <property type="entry name" value="TRAP_DctQ"/>
</dbReference>
<dbReference type="EMBL" id="JACHXA010000001">
    <property type="protein sequence ID" value="MBB3064171.1"/>
    <property type="molecule type" value="Genomic_DNA"/>
</dbReference>
<dbReference type="GO" id="GO:0015740">
    <property type="term" value="P:C4-dicarboxylate transport"/>
    <property type="evidence" value="ECO:0007669"/>
    <property type="project" value="TreeGrafter"/>
</dbReference>
<evidence type="ECO:0000256" key="6">
    <source>
        <dbReference type="ARBA" id="ARBA00022989"/>
    </source>
</evidence>
<dbReference type="RefSeq" id="WP_183414978.1">
    <property type="nucleotide sequence ID" value="NZ_JACHXA010000001.1"/>
</dbReference>
<dbReference type="Pfam" id="PF04290">
    <property type="entry name" value="DctQ"/>
    <property type="match status" value="1"/>
</dbReference>
<dbReference type="PANTHER" id="PTHR35011">
    <property type="entry name" value="2,3-DIKETO-L-GULONATE TRAP TRANSPORTER SMALL PERMEASE PROTEIN YIAM"/>
    <property type="match status" value="1"/>
</dbReference>
<keyword evidence="2 9" id="KW-0813">Transport</keyword>
<gene>
    <name evidence="11" type="ORF">FHR98_000436</name>
</gene>
<evidence type="ECO:0000256" key="5">
    <source>
        <dbReference type="ARBA" id="ARBA00022692"/>
    </source>
</evidence>
<comment type="similarity">
    <text evidence="8 9">Belongs to the TRAP transporter small permease family.</text>
</comment>
<evidence type="ECO:0000256" key="9">
    <source>
        <dbReference type="RuleBase" id="RU369079"/>
    </source>
</evidence>
<keyword evidence="12" id="KW-1185">Reference proteome</keyword>
<proteinExistence type="inferred from homology"/>
<evidence type="ECO:0000313" key="12">
    <source>
        <dbReference type="Proteomes" id="UP000581135"/>
    </source>
</evidence>
<comment type="caution">
    <text evidence="11">The sequence shown here is derived from an EMBL/GenBank/DDBJ whole genome shotgun (WGS) entry which is preliminary data.</text>
</comment>
<reference evidence="11 12" key="1">
    <citation type="submission" date="2020-08" db="EMBL/GenBank/DDBJ databases">
        <title>Genomic Encyclopedia of Type Strains, Phase III (KMG-III): the genomes of soil and plant-associated and newly described type strains.</title>
        <authorList>
            <person name="Whitman W."/>
        </authorList>
    </citation>
    <scope>NUCLEOTIDE SEQUENCE [LARGE SCALE GENOMIC DNA]</scope>
    <source>
        <strain evidence="11 12">CECT 8803</strain>
    </source>
</reference>
<organism evidence="11 12">
    <name type="scientific">Limibacillus halophilus</name>
    <dbReference type="NCBI Taxonomy" id="1579333"/>
    <lineage>
        <taxon>Bacteria</taxon>
        <taxon>Pseudomonadati</taxon>
        <taxon>Pseudomonadota</taxon>
        <taxon>Alphaproteobacteria</taxon>
        <taxon>Rhodospirillales</taxon>
        <taxon>Rhodovibrionaceae</taxon>
        <taxon>Limibacillus</taxon>
    </lineage>
</organism>
<dbReference type="InterPro" id="IPR055348">
    <property type="entry name" value="DctQ"/>
</dbReference>
<keyword evidence="5 9" id="KW-0812">Transmembrane</keyword>
<name>A0A839SMX1_9PROT</name>